<keyword evidence="8" id="KW-0288">FMN</keyword>
<keyword evidence="9 17" id="KW-0479">Metal-binding</keyword>
<dbReference type="OrthoDB" id="1470350at2759"/>
<keyword evidence="10" id="KW-0274">FAD</keyword>
<dbReference type="Gene3D" id="1.20.990.10">
    <property type="entry name" value="NADPH-cytochrome p450 Reductase, Chain A, domain 3"/>
    <property type="match status" value="1"/>
</dbReference>
<dbReference type="InterPro" id="IPR023173">
    <property type="entry name" value="NADPH_Cyt_P450_Rdtase_alpha"/>
</dbReference>
<dbReference type="Gene3D" id="1.10.630.10">
    <property type="entry name" value="Cytochrome P450"/>
    <property type="match status" value="1"/>
</dbReference>
<evidence type="ECO:0000313" key="20">
    <source>
        <dbReference type="EMBL" id="CCM01683.1"/>
    </source>
</evidence>
<feature type="domain" description="FAD-binding FR-type" evidence="19">
    <location>
        <begin position="674"/>
        <end position="918"/>
    </location>
</feature>
<evidence type="ECO:0000256" key="12">
    <source>
        <dbReference type="ARBA" id="ARBA00023002"/>
    </source>
</evidence>
<evidence type="ECO:0000256" key="10">
    <source>
        <dbReference type="ARBA" id="ARBA00022827"/>
    </source>
</evidence>
<keyword evidence="21" id="KW-1185">Reference proteome</keyword>
<dbReference type="InterPro" id="IPR023206">
    <property type="entry name" value="Bifunctional_P450_P450_red"/>
</dbReference>
<proteinExistence type="inferred from homology"/>
<keyword evidence="11" id="KW-0521">NADP</keyword>
<evidence type="ECO:0000259" key="19">
    <source>
        <dbReference type="PROSITE" id="PS51384"/>
    </source>
</evidence>
<evidence type="ECO:0000256" key="8">
    <source>
        <dbReference type="ARBA" id="ARBA00022643"/>
    </source>
</evidence>
<dbReference type="InterPro" id="IPR029039">
    <property type="entry name" value="Flavoprotein-like_sf"/>
</dbReference>
<keyword evidence="13 17" id="KW-0408">Iron</keyword>
<evidence type="ECO:0000313" key="21">
    <source>
        <dbReference type="Proteomes" id="UP000006352"/>
    </source>
</evidence>
<evidence type="ECO:0000256" key="13">
    <source>
        <dbReference type="ARBA" id="ARBA00023004"/>
    </source>
</evidence>
<dbReference type="Proteomes" id="UP000006352">
    <property type="component" value="Unassembled WGS sequence"/>
</dbReference>
<keyword evidence="6 17" id="KW-0349">Heme</keyword>
<dbReference type="Pfam" id="PF00258">
    <property type="entry name" value="Flavodoxin_1"/>
    <property type="match status" value="1"/>
</dbReference>
<feature type="domain" description="Flavodoxin-like" evidence="18">
    <location>
        <begin position="495"/>
        <end position="635"/>
    </location>
</feature>
<evidence type="ECO:0000256" key="3">
    <source>
        <dbReference type="ARBA" id="ARBA00001974"/>
    </source>
</evidence>
<dbReference type="SUPFAM" id="SSF52218">
    <property type="entry name" value="Flavoproteins"/>
    <property type="match status" value="1"/>
</dbReference>
<dbReference type="RefSeq" id="XP_012180966.1">
    <property type="nucleotide sequence ID" value="XM_012325576.1"/>
</dbReference>
<reference evidence="20 21" key="1">
    <citation type="journal article" date="2012" name="Appl. Environ. Microbiol.">
        <title>Short-read sequencing for genomic analysis of the brown rot fungus Fibroporia radiculosa.</title>
        <authorList>
            <person name="Tang J.D."/>
            <person name="Perkins A.D."/>
            <person name="Sonstegard T.S."/>
            <person name="Schroeder S.G."/>
            <person name="Burgess S.C."/>
            <person name="Diehl S.V."/>
        </authorList>
    </citation>
    <scope>NUCLEOTIDE SEQUENCE [LARGE SCALE GENOMIC DNA]</scope>
    <source>
        <strain evidence="20 21">TFFH 294</strain>
    </source>
</reference>
<dbReference type="InterPro" id="IPR003097">
    <property type="entry name" value="CysJ-like_FAD-binding"/>
</dbReference>
<keyword evidence="7" id="KW-0285">Flavoprotein</keyword>
<dbReference type="GO" id="GO:0005829">
    <property type="term" value="C:cytosol"/>
    <property type="evidence" value="ECO:0007669"/>
    <property type="project" value="TreeGrafter"/>
</dbReference>
<evidence type="ECO:0000256" key="5">
    <source>
        <dbReference type="ARBA" id="ARBA00022448"/>
    </source>
</evidence>
<comment type="catalytic activity">
    <reaction evidence="16">
        <text>2 oxidized [cytochrome P450] + NADPH = 2 reduced [cytochrome P450] + NADP(+) + H(+)</text>
        <dbReference type="Rhea" id="RHEA:24040"/>
        <dbReference type="Rhea" id="RHEA-COMP:14627"/>
        <dbReference type="Rhea" id="RHEA-COMP:14628"/>
        <dbReference type="ChEBI" id="CHEBI:15378"/>
        <dbReference type="ChEBI" id="CHEBI:55376"/>
        <dbReference type="ChEBI" id="CHEBI:57783"/>
        <dbReference type="ChEBI" id="CHEBI:58349"/>
        <dbReference type="ChEBI" id="CHEBI:60344"/>
        <dbReference type="EC" id="1.6.2.4"/>
    </reaction>
</comment>
<dbReference type="PROSITE" id="PS00086">
    <property type="entry name" value="CYTOCHROME_P450"/>
    <property type="match status" value="1"/>
</dbReference>
<dbReference type="GO" id="GO:0050660">
    <property type="term" value="F:flavin adenine dinucleotide binding"/>
    <property type="evidence" value="ECO:0007669"/>
    <property type="project" value="TreeGrafter"/>
</dbReference>
<dbReference type="Pfam" id="PF00067">
    <property type="entry name" value="p450"/>
    <property type="match status" value="1"/>
</dbReference>
<dbReference type="FunFam" id="1.10.630.10:FF:000040">
    <property type="entry name" value="Bifunctional cytochrome P450/NADPH--P450 reductase"/>
    <property type="match status" value="1"/>
</dbReference>
<dbReference type="InterPro" id="IPR002401">
    <property type="entry name" value="Cyt_P450_E_grp-I"/>
</dbReference>
<comment type="cofactor">
    <cofactor evidence="2 17">
        <name>heme</name>
        <dbReference type="ChEBI" id="CHEBI:30413"/>
    </cofactor>
</comment>
<dbReference type="GO" id="GO:0010181">
    <property type="term" value="F:FMN binding"/>
    <property type="evidence" value="ECO:0007669"/>
    <property type="project" value="InterPro"/>
</dbReference>
<name>J4G695_9APHY</name>
<comment type="similarity">
    <text evidence="4">In the N-terminal section; belongs to the cytochrome P450 family.</text>
</comment>
<dbReference type="HOGENOM" id="CLU_001570_7_0_1"/>
<dbReference type="GeneID" id="24096594"/>
<dbReference type="PIRSF" id="PIRSF000209">
    <property type="entry name" value="Bifunctional_P450_P450R"/>
    <property type="match status" value="1"/>
</dbReference>
<evidence type="ECO:0000256" key="9">
    <source>
        <dbReference type="ARBA" id="ARBA00022723"/>
    </source>
</evidence>
<comment type="cofactor">
    <cofactor evidence="1">
        <name>FMN</name>
        <dbReference type="ChEBI" id="CHEBI:58210"/>
    </cofactor>
</comment>
<dbReference type="PANTHER" id="PTHR19384">
    <property type="entry name" value="NITRIC OXIDE SYNTHASE-RELATED"/>
    <property type="match status" value="1"/>
</dbReference>
<dbReference type="InterPro" id="IPR017972">
    <property type="entry name" value="Cyt_P450_CS"/>
</dbReference>
<dbReference type="SUPFAM" id="SSF52343">
    <property type="entry name" value="Ferredoxin reductase-like, C-terminal NADP-linked domain"/>
    <property type="match status" value="1"/>
</dbReference>
<dbReference type="InterPro" id="IPR017927">
    <property type="entry name" value="FAD-bd_FR_type"/>
</dbReference>
<comment type="catalytic activity">
    <reaction evidence="15">
        <text>an organic molecule + reduced [NADPH--hemoprotein reductase] + O2 = an alcohol + oxidized [NADPH--hemoprotein reductase] + H2O + H(+)</text>
        <dbReference type="Rhea" id="RHEA:17149"/>
        <dbReference type="Rhea" id="RHEA-COMP:11964"/>
        <dbReference type="Rhea" id="RHEA-COMP:11965"/>
        <dbReference type="ChEBI" id="CHEBI:15377"/>
        <dbReference type="ChEBI" id="CHEBI:15378"/>
        <dbReference type="ChEBI" id="CHEBI:15379"/>
        <dbReference type="ChEBI" id="CHEBI:30879"/>
        <dbReference type="ChEBI" id="CHEBI:57618"/>
        <dbReference type="ChEBI" id="CHEBI:58210"/>
        <dbReference type="ChEBI" id="CHEBI:142491"/>
        <dbReference type="EC" id="1.14.14.1"/>
    </reaction>
</comment>
<sequence length="1075" mass="120380">MTTPIPCPPSLPFLGHVASIDGDLPVRSFSLLAQQYGEIYQFHQFSSRKVVINSYELMHDVSDDKKFIKNISGALEQVRNGVGDGLFTAKPDEENWGIAHRLLTPAFGSVGIRDMFDDMYDVAMQLVMKWERFGPGAAINAAEDFTRMTFDTIALCAMSYRLNTFYRETNHPFVQSMADFLLESGHRAFRASVVTNILGYNTKYEANIKTMADLANKIIAERKNNPTGKNDLLDRMLHGKDPKTGKQLSDENISYNLLTFLIAGHETTSSTLSFLMYYLLKNPEAMRKLREEIDEVLGDQPPGLQDLSKLKYLNACLRECMRLSPPSPTRAVDARDDTIIGNGKYAIRKGQTVIIAVFLTQRDPKIWGDDANEFKPERMLDGSFEKLPPHAWQPFGFGMRACIGRAFAWQEMLILVPLLLQRFELAMENPSYDLALKQTLTIKPKDFYIRATPRKSRAVPLAIPSSSLQQARRGEEKEPFKVAMPVQDTPFKWPMYVMYGSNTGTSETFAQRIASDAATYGFGASIGTLDSFTGKIPTDGPVIIVTASFEGEPADNAAHFVNWIRSLKDIELANVTYGVFGCGNRDWFQSYQRIPTLIDSLLEVHGGKRLISRGHGDASAAEFFEQFDNWQTKLWETLSQKYKMDAGQSPGVSGGLEMTIVDSGTFRASVLRQQDTALGTVAENTLLTKPGAYPKRHIVFELPEGMVARAGDYLAMQVAAILKNCMHTDHDLCSLPSNPIRDVQRFCKVFENFPAQIILSANGPTPLPINRPIGIFSLLSGYVELSQPVTTRDLKILMSAENAPLDFLQELITDYSEKVVARRLSILDILEDYPSIKLTFETYLRMLPSMRVRQYSISSSPLWDAQRVSLTVSVVDAPPISGRKENFLGVASTYLAGLRPGDKVQIAVRASAMAFHPPADPTVPMVMFAAGSGLAPMRGFLQERAMQKKAGREVAKSLLFFGCRSPTLDYLYSDSDLKEWTELGIVDVRPAFSRASEHSHGCKFIQDRVWLDREDVDILYEKHAKFYTCGSRKIAQGIREVLMRMIMDKCNVNAAEAEDMFGHAVHDRYATDIFE</sequence>
<dbReference type="PROSITE" id="PS51384">
    <property type="entry name" value="FAD_FR"/>
    <property type="match status" value="1"/>
</dbReference>
<dbReference type="CDD" id="cd11068">
    <property type="entry name" value="CYP120A1"/>
    <property type="match status" value="1"/>
</dbReference>
<gene>
    <name evidence="20" type="ORF">FIBRA_03747</name>
</gene>
<dbReference type="GO" id="GO:0020037">
    <property type="term" value="F:heme binding"/>
    <property type="evidence" value="ECO:0007669"/>
    <property type="project" value="InterPro"/>
</dbReference>
<dbReference type="AlphaFoldDB" id="J4G695"/>
<dbReference type="FunFam" id="2.40.30.10:FF:000198">
    <property type="entry name" value="Bifunctional cytochrome P450/NADPH--P450 reductase"/>
    <property type="match status" value="1"/>
</dbReference>
<dbReference type="Gene3D" id="3.40.50.360">
    <property type="match status" value="1"/>
</dbReference>
<organism evidence="20 21">
    <name type="scientific">Fibroporia radiculosa</name>
    <dbReference type="NCBI Taxonomy" id="599839"/>
    <lineage>
        <taxon>Eukaryota</taxon>
        <taxon>Fungi</taxon>
        <taxon>Dikarya</taxon>
        <taxon>Basidiomycota</taxon>
        <taxon>Agaricomycotina</taxon>
        <taxon>Agaricomycetes</taxon>
        <taxon>Polyporales</taxon>
        <taxon>Fibroporiaceae</taxon>
        <taxon>Fibroporia</taxon>
    </lineage>
</organism>
<dbReference type="InterPro" id="IPR001433">
    <property type="entry name" value="OxRdtase_FAD/NAD-bd"/>
</dbReference>
<comment type="cofactor">
    <cofactor evidence="3">
        <name>FAD</name>
        <dbReference type="ChEBI" id="CHEBI:57692"/>
    </cofactor>
</comment>
<dbReference type="InterPro" id="IPR017938">
    <property type="entry name" value="Riboflavin_synthase-like_b-brl"/>
</dbReference>
<dbReference type="EMBL" id="HE797045">
    <property type="protein sequence ID" value="CCM01683.1"/>
    <property type="molecule type" value="Genomic_DNA"/>
</dbReference>
<dbReference type="PRINTS" id="PR00385">
    <property type="entry name" value="P450"/>
</dbReference>
<evidence type="ECO:0000256" key="11">
    <source>
        <dbReference type="ARBA" id="ARBA00022857"/>
    </source>
</evidence>
<evidence type="ECO:0000256" key="4">
    <source>
        <dbReference type="ARBA" id="ARBA00010018"/>
    </source>
</evidence>
<evidence type="ECO:0000256" key="15">
    <source>
        <dbReference type="ARBA" id="ARBA00047827"/>
    </source>
</evidence>
<accession>J4G695</accession>
<dbReference type="Pfam" id="PF00667">
    <property type="entry name" value="FAD_binding_1"/>
    <property type="match status" value="1"/>
</dbReference>
<keyword evidence="14" id="KW-0503">Monooxygenase</keyword>
<dbReference type="GO" id="GO:0070330">
    <property type="term" value="F:aromatase activity"/>
    <property type="evidence" value="ECO:0007669"/>
    <property type="project" value="InterPro"/>
</dbReference>
<dbReference type="SUPFAM" id="SSF48264">
    <property type="entry name" value="Cytochrome P450"/>
    <property type="match status" value="1"/>
</dbReference>
<evidence type="ECO:0000256" key="1">
    <source>
        <dbReference type="ARBA" id="ARBA00001917"/>
    </source>
</evidence>
<dbReference type="Gene3D" id="2.40.30.10">
    <property type="entry name" value="Translation factors"/>
    <property type="match status" value="1"/>
</dbReference>
<dbReference type="InterPro" id="IPR008254">
    <property type="entry name" value="Flavodoxin/NO_synth"/>
</dbReference>
<keyword evidence="5" id="KW-0813">Transport</keyword>
<evidence type="ECO:0000259" key="18">
    <source>
        <dbReference type="PROSITE" id="PS50902"/>
    </source>
</evidence>
<dbReference type="Pfam" id="PF00175">
    <property type="entry name" value="NAD_binding_1"/>
    <property type="match status" value="1"/>
</dbReference>
<protein>
    <submittedName>
        <fullName evidence="20">Uncharacterized protein</fullName>
    </submittedName>
</protein>
<dbReference type="PROSITE" id="PS50902">
    <property type="entry name" value="FLAVODOXIN_LIKE"/>
    <property type="match status" value="1"/>
</dbReference>
<evidence type="ECO:0000256" key="7">
    <source>
        <dbReference type="ARBA" id="ARBA00022630"/>
    </source>
</evidence>
<dbReference type="SUPFAM" id="SSF63380">
    <property type="entry name" value="Riboflavin synthase domain-like"/>
    <property type="match status" value="1"/>
</dbReference>
<feature type="binding site" description="axial binding residue" evidence="17">
    <location>
        <position position="402"/>
    </location>
    <ligand>
        <name>heme</name>
        <dbReference type="ChEBI" id="CHEBI:30413"/>
    </ligand>
    <ligandPart>
        <name>Fe</name>
        <dbReference type="ChEBI" id="CHEBI:18248"/>
    </ligandPart>
</feature>
<dbReference type="PRINTS" id="PR00463">
    <property type="entry name" value="EP450I"/>
</dbReference>
<dbReference type="Gene3D" id="3.40.50.80">
    <property type="entry name" value="Nucleotide-binding domain of ferredoxin-NADP reductase (FNR) module"/>
    <property type="match status" value="1"/>
</dbReference>
<evidence type="ECO:0000256" key="16">
    <source>
        <dbReference type="ARBA" id="ARBA00049342"/>
    </source>
</evidence>
<dbReference type="InParanoid" id="J4G695"/>
<evidence type="ECO:0000256" key="2">
    <source>
        <dbReference type="ARBA" id="ARBA00001971"/>
    </source>
</evidence>
<dbReference type="GO" id="GO:0005506">
    <property type="term" value="F:iron ion binding"/>
    <property type="evidence" value="ECO:0007669"/>
    <property type="project" value="InterPro"/>
</dbReference>
<dbReference type="PANTHER" id="PTHR19384:SF127">
    <property type="entry name" value="BIFUNCTIONAL CYTOCHROME P450_NADPH--P450 REDUCTASE"/>
    <property type="match status" value="1"/>
</dbReference>
<dbReference type="InterPro" id="IPR039261">
    <property type="entry name" value="FNR_nucleotide-bd"/>
</dbReference>
<evidence type="ECO:0000256" key="14">
    <source>
        <dbReference type="ARBA" id="ARBA00023033"/>
    </source>
</evidence>
<dbReference type="STRING" id="599839.J4G695"/>
<evidence type="ECO:0000256" key="6">
    <source>
        <dbReference type="ARBA" id="ARBA00022617"/>
    </source>
</evidence>
<dbReference type="InterPro" id="IPR036396">
    <property type="entry name" value="Cyt_P450_sf"/>
</dbReference>
<dbReference type="CDD" id="cd06206">
    <property type="entry name" value="bifunctional_CYPOR"/>
    <property type="match status" value="1"/>
</dbReference>
<keyword evidence="12" id="KW-0560">Oxidoreductase</keyword>
<evidence type="ECO:0000256" key="17">
    <source>
        <dbReference type="PIRSR" id="PIRSR000209-1"/>
    </source>
</evidence>
<dbReference type="InterPro" id="IPR001128">
    <property type="entry name" value="Cyt_P450"/>
</dbReference>
<dbReference type="GO" id="GO:0003958">
    <property type="term" value="F:NADPH-hemoprotein reductase activity"/>
    <property type="evidence" value="ECO:0007669"/>
    <property type="project" value="UniProtKB-EC"/>
</dbReference>